<reference evidence="23" key="1">
    <citation type="submission" date="2016-06" db="EMBL/GenBank/DDBJ databases">
        <title>Parallel loss of symbiosis genes in relatives of nitrogen-fixing non-legume Parasponia.</title>
        <authorList>
            <person name="Van Velzen R."/>
            <person name="Holmer R."/>
            <person name="Bu F."/>
            <person name="Rutten L."/>
            <person name="Van Zeijl A."/>
            <person name="Liu W."/>
            <person name="Santuari L."/>
            <person name="Cao Q."/>
            <person name="Sharma T."/>
            <person name="Shen D."/>
            <person name="Roswanjaya Y."/>
            <person name="Wardhani T."/>
            <person name="Kalhor M.S."/>
            <person name="Jansen J."/>
            <person name="Van den Hoogen J."/>
            <person name="Gungor B."/>
            <person name="Hartog M."/>
            <person name="Hontelez J."/>
            <person name="Verver J."/>
            <person name="Yang W.-C."/>
            <person name="Schijlen E."/>
            <person name="Repin R."/>
            <person name="Schilthuizen M."/>
            <person name="Schranz E."/>
            <person name="Heidstra R."/>
            <person name="Miyata K."/>
            <person name="Fedorova E."/>
            <person name="Kohlen W."/>
            <person name="Bisseling T."/>
            <person name="Smit S."/>
            <person name="Geurts R."/>
        </authorList>
    </citation>
    <scope>NUCLEOTIDE SEQUENCE [LARGE SCALE GENOMIC DNA]</scope>
    <source>
        <strain evidence="23">cv. RG33-2</strain>
    </source>
</reference>
<keyword evidence="15" id="KW-0472">Membrane</keyword>
<organism evidence="22 23">
    <name type="scientific">Trema orientale</name>
    <name type="common">Charcoal tree</name>
    <name type="synonym">Celtis orientalis</name>
    <dbReference type="NCBI Taxonomy" id="63057"/>
    <lineage>
        <taxon>Eukaryota</taxon>
        <taxon>Viridiplantae</taxon>
        <taxon>Streptophyta</taxon>
        <taxon>Embryophyta</taxon>
        <taxon>Tracheophyta</taxon>
        <taxon>Spermatophyta</taxon>
        <taxon>Magnoliopsida</taxon>
        <taxon>eudicotyledons</taxon>
        <taxon>Gunneridae</taxon>
        <taxon>Pentapetalae</taxon>
        <taxon>rosids</taxon>
        <taxon>fabids</taxon>
        <taxon>Rosales</taxon>
        <taxon>Cannabaceae</taxon>
        <taxon>Trema</taxon>
    </lineage>
</organism>
<evidence type="ECO:0000256" key="5">
    <source>
        <dbReference type="ARBA" id="ARBA00022553"/>
    </source>
</evidence>
<dbReference type="InterPro" id="IPR001611">
    <property type="entry name" value="Leu-rich_rpt"/>
</dbReference>
<evidence type="ECO:0000256" key="13">
    <source>
        <dbReference type="ARBA" id="ARBA00022840"/>
    </source>
</evidence>
<dbReference type="SUPFAM" id="SSF56112">
    <property type="entry name" value="Protein kinase-like (PK-like)"/>
    <property type="match status" value="1"/>
</dbReference>
<evidence type="ECO:0000256" key="12">
    <source>
        <dbReference type="ARBA" id="ARBA00022777"/>
    </source>
</evidence>
<dbReference type="SUPFAM" id="SSF52058">
    <property type="entry name" value="L domain-like"/>
    <property type="match status" value="2"/>
</dbReference>
<dbReference type="InParanoid" id="A0A2P5AF45"/>
<dbReference type="FunFam" id="3.80.10.10:FF:000041">
    <property type="entry name" value="LRR receptor-like serine/threonine-protein kinase ERECTA"/>
    <property type="match status" value="1"/>
</dbReference>
<keyword evidence="14" id="KW-1133">Transmembrane helix</keyword>
<evidence type="ECO:0000256" key="10">
    <source>
        <dbReference type="ARBA" id="ARBA00022737"/>
    </source>
</evidence>
<dbReference type="EMBL" id="JXTC01000897">
    <property type="protein sequence ID" value="PON35142.1"/>
    <property type="molecule type" value="Genomic_DNA"/>
</dbReference>
<dbReference type="FunFam" id="1.10.510.10:FF:000358">
    <property type="entry name" value="Putative leucine-rich repeat receptor-like serine/threonine-protein kinase"/>
    <property type="match status" value="1"/>
</dbReference>
<evidence type="ECO:0000256" key="20">
    <source>
        <dbReference type="PROSITE-ProRule" id="PRU10141"/>
    </source>
</evidence>
<evidence type="ECO:0000256" key="19">
    <source>
        <dbReference type="ARBA" id="ARBA00048679"/>
    </source>
</evidence>
<comment type="catalytic activity">
    <reaction evidence="18">
        <text>L-threonyl-[protein] + ATP = O-phospho-L-threonyl-[protein] + ADP + H(+)</text>
        <dbReference type="Rhea" id="RHEA:46608"/>
        <dbReference type="Rhea" id="RHEA-COMP:11060"/>
        <dbReference type="Rhea" id="RHEA-COMP:11605"/>
        <dbReference type="ChEBI" id="CHEBI:15378"/>
        <dbReference type="ChEBI" id="CHEBI:30013"/>
        <dbReference type="ChEBI" id="CHEBI:30616"/>
        <dbReference type="ChEBI" id="CHEBI:61977"/>
        <dbReference type="ChEBI" id="CHEBI:456216"/>
        <dbReference type="EC" id="2.7.11.1"/>
    </reaction>
</comment>
<evidence type="ECO:0000256" key="17">
    <source>
        <dbReference type="ARBA" id="ARBA00023180"/>
    </source>
</evidence>
<dbReference type="Gene3D" id="3.80.10.10">
    <property type="entry name" value="Ribonuclease Inhibitor"/>
    <property type="match status" value="2"/>
</dbReference>
<evidence type="ECO:0000256" key="9">
    <source>
        <dbReference type="ARBA" id="ARBA00022729"/>
    </source>
</evidence>
<dbReference type="GO" id="GO:0004674">
    <property type="term" value="F:protein serine/threonine kinase activity"/>
    <property type="evidence" value="ECO:0007669"/>
    <property type="project" value="UniProtKB-KW"/>
</dbReference>
<dbReference type="Proteomes" id="UP000237000">
    <property type="component" value="Unassembled WGS sequence"/>
</dbReference>
<comment type="catalytic activity">
    <reaction evidence="19">
        <text>L-seryl-[protein] + ATP = O-phospho-L-seryl-[protein] + ADP + H(+)</text>
        <dbReference type="Rhea" id="RHEA:17989"/>
        <dbReference type="Rhea" id="RHEA-COMP:9863"/>
        <dbReference type="Rhea" id="RHEA-COMP:11604"/>
        <dbReference type="ChEBI" id="CHEBI:15378"/>
        <dbReference type="ChEBI" id="CHEBI:29999"/>
        <dbReference type="ChEBI" id="CHEBI:30616"/>
        <dbReference type="ChEBI" id="CHEBI:83421"/>
        <dbReference type="ChEBI" id="CHEBI:456216"/>
        <dbReference type="EC" id="2.7.11.1"/>
    </reaction>
</comment>
<dbReference type="InterPro" id="IPR000719">
    <property type="entry name" value="Prot_kinase_dom"/>
</dbReference>
<keyword evidence="12 22" id="KW-0418">Kinase</keyword>
<dbReference type="Pfam" id="PF00069">
    <property type="entry name" value="Pkinase"/>
    <property type="match status" value="1"/>
</dbReference>
<evidence type="ECO:0000256" key="18">
    <source>
        <dbReference type="ARBA" id="ARBA00047899"/>
    </source>
</evidence>
<evidence type="ECO:0000313" key="23">
    <source>
        <dbReference type="Proteomes" id="UP000237000"/>
    </source>
</evidence>
<keyword evidence="13 20" id="KW-0067">ATP-binding</keyword>
<keyword evidence="3" id="KW-1003">Cell membrane</keyword>
<dbReference type="SMART" id="SM00220">
    <property type="entry name" value="S_TKc"/>
    <property type="match status" value="1"/>
</dbReference>
<evidence type="ECO:0000256" key="7">
    <source>
        <dbReference type="ARBA" id="ARBA00022679"/>
    </source>
</evidence>
<protein>
    <recommendedName>
        <fullName evidence="2">non-specific serine/threonine protein kinase</fullName>
        <ecNumber evidence="2">2.7.11.1</ecNumber>
    </recommendedName>
</protein>
<keyword evidence="10" id="KW-0677">Repeat</keyword>
<dbReference type="InterPro" id="IPR051809">
    <property type="entry name" value="Plant_receptor-like_S/T_kinase"/>
</dbReference>
<comment type="caution">
    <text evidence="22">The sequence shown here is derived from an EMBL/GenBank/DDBJ whole genome shotgun (WGS) entry which is preliminary data.</text>
</comment>
<dbReference type="PANTHER" id="PTHR27008">
    <property type="entry name" value="OS04G0122200 PROTEIN"/>
    <property type="match status" value="1"/>
</dbReference>
<dbReference type="GO" id="GO:0005524">
    <property type="term" value="F:ATP binding"/>
    <property type="evidence" value="ECO:0007669"/>
    <property type="project" value="UniProtKB-UniRule"/>
</dbReference>
<evidence type="ECO:0000256" key="16">
    <source>
        <dbReference type="ARBA" id="ARBA00023170"/>
    </source>
</evidence>
<gene>
    <name evidence="22" type="ORF">TorRG33x02_352050</name>
</gene>
<keyword evidence="16" id="KW-0675">Receptor</keyword>
<keyword evidence="17" id="KW-0325">Glycoprotein</keyword>
<proteinExistence type="predicted"/>
<dbReference type="Gene3D" id="3.30.200.20">
    <property type="entry name" value="Phosphorylase Kinase, domain 1"/>
    <property type="match status" value="1"/>
</dbReference>
<dbReference type="AlphaFoldDB" id="A0A2P5AF45"/>
<dbReference type="GO" id="GO:0005886">
    <property type="term" value="C:plasma membrane"/>
    <property type="evidence" value="ECO:0007669"/>
    <property type="project" value="UniProtKB-SubCell"/>
</dbReference>
<keyword evidence="11 20" id="KW-0547">Nucleotide-binding</keyword>
<keyword evidence="4" id="KW-0723">Serine/threonine-protein kinase</keyword>
<evidence type="ECO:0000256" key="8">
    <source>
        <dbReference type="ARBA" id="ARBA00022692"/>
    </source>
</evidence>
<evidence type="ECO:0000256" key="11">
    <source>
        <dbReference type="ARBA" id="ARBA00022741"/>
    </source>
</evidence>
<dbReference type="FunFam" id="3.80.10.10:FF:000095">
    <property type="entry name" value="LRR receptor-like serine/threonine-protein kinase GSO1"/>
    <property type="match status" value="1"/>
</dbReference>
<dbReference type="InterPro" id="IPR032675">
    <property type="entry name" value="LRR_dom_sf"/>
</dbReference>
<dbReference type="STRING" id="63057.A0A2P5AF45"/>
<dbReference type="PROSITE" id="PS00107">
    <property type="entry name" value="PROTEIN_KINASE_ATP"/>
    <property type="match status" value="1"/>
</dbReference>
<evidence type="ECO:0000256" key="1">
    <source>
        <dbReference type="ARBA" id="ARBA00004162"/>
    </source>
</evidence>
<sequence length="760" mass="83556">MSGVVPPTIFNISTIRDIAFLDNQFSGGLPSTLGLSVPNLKFLWLGGCSFSGLIPKSISNASQLTVVDLGSNRFSGFIPNTLSNLKNLQMLSLERNNLTIESTTSNVSILSTTFKDLRYLSLHSNPLNVTIPTSIGSLSASLETLNLYNCNLRGSIPDTIANLSSLVTLMMYQNGLSGTIPAPIGKLQRLQRLYLGSNGLRGRISVELCQLQSLGDLDLSSNVLVGSIPMCLGNLTSSLRWLSLEANNLTSAIPSTFWGLTDILGINLSSNSLTGSLSVDIRNLKVVTIVDVSNNQLSGNISSGIGELQDLVNLSLKNNSFEGSIPDSFGKLTSIESLDLSNNNLSGEIPKSLQKLLYLKFLNLSFNKLYGEIPSGGAFANFSSQSFMANDGLCGASRLQIPPCKNESRKAHKSIWRYLIPSVSVIAIVVVLVMIELLRTRKVKLDAGMTLLPNQEIWRKVTRLELSRATDGFKEDNLLGSGSFGSVYKGTLSDGKNVAVKVFNLEMEEGFKTFDNECEVLCNIRHRNLVKIITCCSNLDFKALVLEYIPRGSLDKLLYLDDEFCLNILERLNIMIDIASALEYLHCGYSTPIVHCDLKPSNVLVDDDMVAHVTDFGIAKLLHGDNSMTQTMTLATMGYMPPEYGLDGIVSRRGDVYSYGIMLMEVFTIKKPTDEMFARDMNLKQWVENSFPHSVAQIIDAKLLRTEDRHYVIKKDCISSFMELALACCATSPEERIDTKNIVTTLNKIKKKFLKNVGQN</sequence>
<comment type="subcellular location">
    <subcellularLocation>
        <location evidence="1">Cell membrane</location>
        <topology evidence="1">Single-pass membrane protein</topology>
    </subcellularLocation>
</comment>
<accession>A0A2P5AF45</accession>
<keyword evidence="8" id="KW-0812">Transmembrane</keyword>
<dbReference type="InterPro" id="IPR011009">
    <property type="entry name" value="Kinase-like_dom_sf"/>
</dbReference>
<dbReference type="PROSITE" id="PS50011">
    <property type="entry name" value="PROTEIN_KINASE_DOM"/>
    <property type="match status" value="1"/>
</dbReference>
<dbReference type="SMART" id="SM00369">
    <property type="entry name" value="LRR_TYP"/>
    <property type="match status" value="6"/>
</dbReference>
<dbReference type="Gene3D" id="1.10.510.10">
    <property type="entry name" value="Transferase(Phosphotransferase) domain 1"/>
    <property type="match status" value="1"/>
</dbReference>
<evidence type="ECO:0000313" key="22">
    <source>
        <dbReference type="EMBL" id="PON35142.1"/>
    </source>
</evidence>
<dbReference type="OrthoDB" id="1164083at2759"/>
<dbReference type="EC" id="2.7.11.1" evidence="2"/>
<dbReference type="Pfam" id="PF23598">
    <property type="entry name" value="LRR_14"/>
    <property type="match status" value="1"/>
</dbReference>
<evidence type="ECO:0000256" key="4">
    <source>
        <dbReference type="ARBA" id="ARBA00022527"/>
    </source>
</evidence>
<dbReference type="PROSITE" id="PS00108">
    <property type="entry name" value="PROTEIN_KINASE_ST"/>
    <property type="match status" value="1"/>
</dbReference>
<dbReference type="Pfam" id="PF13855">
    <property type="entry name" value="LRR_8"/>
    <property type="match status" value="2"/>
</dbReference>
<evidence type="ECO:0000256" key="6">
    <source>
        <dbReference type="ARBA" id="ARBA00022614"/>
    </source>
</evidence>
<dbReference type="FunFam" id="3.30.200.20:FF:000661">
    <property type="entry name" value="Serine-threonine protein kinase plant-type"/>
    <property type="match status" value="1"/>
</dbReference>
<dbReference type="InterPro" id="IPR017441">
    <property type="entry name" value="Protein_kinase_ATP_BS"/>
</dbReference>
<keyword evidence="5" id="KW-0597">Phosphoprotein</keyword>
<feature type="domain" description="Protein kinase" evidence="21">
    <location>
        <begin position="473"/>
        <end position="754"/>
    </location>
</feature>
<evidence type="ECO:0000256" key="14">
    <source>
        <dbReference type="ARBA" id="ARBA00022989"/>
    </source>
</evidence>
<feature type="binding site" evidence="20">
    <location>
        <position position="501"/>
    </location>
    <ligand>
        <name>ATP</name>
        <dbReference type="ChEBI" id="CHEBI:30616"/>
    </ligand>
</feature>
<name>A0A2P5AF45_TREOI</name>
<dbReference type="InterPro" id="IPR008271">
    <property type="entry name" value="Ser/Thr_kinase_AS"/>
</dbReference>
<keyword evidence="23" id="KW-1185">Reference proteome</keyword>
<evidence type="ECO:0000259" key="21">
    <source>
        <dbReference type="PROSITE" id="PS50011"/>
    </source>
</evidence>
<keyword evidence="7" id="KW-0808">Transferase</keyword>
<evidence type="ECO:0000256" key="3">
    <source>
        <dbReference type="ARBA" id="ARBA00022475"/>
    </source>
</evidence>
<dbReference type="InterPro" id="IPR003591">
    <property type="entry name" value="Leu-rich_rpt_typical-subtyp"/>
</dbReference>
<dbReference type="InterPro" id="IPR055414">
    <property type="entry name" value="LRR_R13L4/SHOC2-like"/>
</dbReference>
<keyword evidence="6" id="KW-0433">Leucine-rich repeat</keyword>
<evidence type="ECO:0000256" key="2">
    <source>
        <dbReference type="ARBA" id="ARBA00012513"/>
    </source>
</evidence>
<evidence type="ECO:0000256" key="15">
    <source>
        <dbReference type="ARBA" id="ARBA00023136"/>
    </source>
</evidence>
<dbReference type="PANTHER" id="PTHR27008:SF585">
    <property type="entry name" value="PROTEIN KINASE DOMAIN-CONTAINING PROTEIN"/>
    <property type="match status" value="1"/>
</dbReference>
<keyword evidence="9" id="KW-0732">Signal</keyword>